<sequence>MKHISYAIFILCVTLLVGCIDNTLKKEEELKAAILSEFDVNSEKIEKEKNEIKNELETKNELIKDVNRVIDFVNDTDTNRMTDQKGKPLKIFENYELHYFDFTGEGHDDVAIVTWEDDNVYLPVIFVTTDTTENTYSLINSDFRANEGDQFFSEGNYIIKDDKINKSYDIAYNIENEFIQMATRYVSYSDEEQVLQPKINIKYIIDHKLEKVDSFNQFNVYSTYKYYDELGEEYLYDDRTKAYFFNESTHEYDIIETHNMDTISLEKLVAQNFIIGTDNSLKTFEMIYNESDLMTAINYYYEKRQQFSKRIRVKYIEDCQNLITSSIGDFCFDINARDEVITDGVISTVTVDVSPIPEKVNSVFSIVKEFYIQDGSIMTNHIIEDGWYTITCIQKDMTEKINLMYYDHEVLINDEHSYQRMVDGYVNTEFVTQEQMLEDIKHITYPTVLIDNLSQLDEFTSKDIWKTSVVIIPKSINFK</sequence>
<evidence type="ECO:0000313" key="3">
    <source>
        <dbReference type="Proteomes" id="UP001519342"/>
    </source>
</evidence>
<dbReference type="RefSeq" id="WP_209511063.1">
    <property type="nucleotide sequence ID" value="NZ_JAGGKS010000003.1"/>
</dbReference>
<evidence type="ECO:0000313" key="2">
    <source>
        <dbReference type="EMBL" id="MBP1925311.1"/>
    </source>
</evidence>
<proteinExistence type="predicted"/>
<comment type="caution">
    <text evidence="2">The sequence shown here is derived from an EMBL/GenBank/DDBJ whole genome shotgun (WGS) entry which is preliminary data.</text>
</comment>
<keyword evidence="3" id="KW-1185">Reference proteome</keyword>
<reference evidence="2 3" key="1">
    <citation type="submission" date="2021-03" db="EMBL/GenBank/DDBJ databases">
        <title>Genomic Encyclopedia of Type Strains, Phase IV (KMG-IV): sequencing the most valuable type-strain genomes for metagenomic binning, comparative biology and taxonomic classification.</title>
        <authorList>
            <person name="Goeker M."/>
        </authorList>
    </citation>
    <scope>NUCLEOTIDE SEQUENCE [LARGE SCALE GENOMIC DNA]</scope>
    <source>
        <strain evidence="2 3">DSM 24004</strain>
    </source>
</reference>
<dbReference type="Proteomes" id="UP001519342">
    <property type="component" value="Unassembled WGS sequence"/>
</dbReference>
<accession>A0ABS4GCB1</accession>
<protein>
    <recommendedName>
        <fullName evidence="4">Lipoprotein</fullName>
    </recommendedName>
</protein>
<feature type="coiled-coil region" evidence="1">
    <location>
        <begin position="35"/>
        <end position="69"/>
    </location>
</feature>
<name>A0ABS4GCB1_9FIRM</name>
<gene>
    <name evidence="2" type="ORF">J2Z76_001170</name>
</gene>
<evidence type="ECO:0000256" key="1">
    <source>
        <dbReference type="SAM" id="Coils"/>
    </source>
</evidence>
<organism evidence="2 3">
    <name type="scientific">Sedimentibacter acidaminivorans</name>
    <dbReference type="NCBI Taxonomy" id="913099"/>
    <lineage>
        <taxon>Bacteria</taxon>
        <taxon>Bacillati</taxon>
        <taxon>Bacillota</taxon>
        <taxon>Tissierellia</taxon>
        <taxon>Sedimentibacter</taxon>
    </lineage>
</organism>
<dbReference type="EMBL" id="JAGGKS010000003">
    <property type="protein sequence ID" value="MBP1925311.1"/>
    <property type="molecule type" value="Genomic_DNA"/>
</dbReference>
<dbReference type="PROSITE" id="PS51257">
    <property type="entry name" value="PROKAR_LIPOPROTEIN"/>
    <property type="match status" value="1"/>
</dbReference>
<evidence type="ECO:0008006" key="4">
    <source>
        <dbReference type="Google" id="ProtNLM"/>
    </source>
</evidence>
<keyword evidence="1" id="KW-0175">Coiled coil</keyword>